<organism evidence="2 3">
    <name type="scientific">Actinomadura bangladeshensis</name>
    <dbReference type="NCBI Taxonomy" id="453573"/>
    <lineage>
        <taxon>Bacteria</taxon>
        <taxon>Bacillati</taxon>
        <taxon>Actinomycetota</taxon>
        <taxon>Actinomycetes</taxon>
        <taxon>Streptosporangiales</taxon>
        <taxon>Thermomonosporaceae</taxon>
        <taxon>Actinomadura</taxon>
    </lineage>
</organism>
<comment type="caution">
    <text evidence="2">The sequence shown here is derived from an EMBL/GenBank/DDBJ whole genome shotgun (WGS) entry which is preliminary data.</text>
</comment>
<evidence type="ECO:0000313" key="3">
    <source>
        <dbReference type="Proteomes" id="UP000475532"/>
    </source>
</evidence>
<keyword evidence="1" id="KW-0472">Membrane</keyword>
<feature type="transmembrane region" description="Helical" evidence="1">
    <location>
        <begin position="40"/>
        <end position="61"/>
    </location>
</feature>
<name>A0A6L9QSY7_9ACTN</name>
<proteinExistence type="predicted"/>
<dbReference type="EMBL" id="JAAGLI010001026">
    <property type="protein sequence ID" value="NEA28276.1"/>
    <property type="molecule type" value="Genomic_DNA"/>
</dbReference>
<dbReference type="AlphaFoldDB" id="A0A6L9QSY7"/>
<gene>
    <name evidence="2" type="ORF">G3I70_38135</name>
</gene>
<protein>
    <submittedName>
        <fullName evidence="2">MFS transporter</fullName>
    </submittedName>
</protein>
<evidence type="ECO:0000313" key="2">
    <source>
        <dbReference type="EMBL" id="NEA28276.1"/>
    </source>
</evidence>
<feature type="transmembrane region" description="Helical" evidence="1">
    <location>
        <begin position="12"/>
        <end position="34"/>
    </location>
</feature>
<keyword evidence="1" id="KW-1133">Transmembrane helix</keyword>
<sequence length="70" mass="7078">LAGVEPAARPRVLAGYGAIMAVFASAATLAGGAVTTWLSWRVTVVLPVLSVAAVPFCLGLATRPGSRRSV</sequence>
<reference evidence="2 3" key="1">
    <citation type="submission" date="2020-01" db="EMBL/GenBank/DDBJ databases">
        <title>Insect and environment-associated Actinomycetes.</title>
        <authorList>
            <person name="Currrie C."/>
            <person name="Chevrette M."/>
            <person name="Carlson C."/>
            <person name="Stubbendieck R."/>
            <person name="Wendt-Pienkowski E."/>
        </authorList>
    </citation>
    <scope>NUCLEOTIDE SEQUENCE [LARGE SCALE GENOMIC DNA]</scope>
    <source>
        <strain evidence="2 3">SID10258</strain>
    </source>
</reference>
<dbReference type="Proteomes" id="UP000475532">
    <property type="component" value="Unassembled WGS sequence"/>
</dbReference>
<evidence type="ECO:0000256" key="1">
    <source>
        <dbReference type="SAM" id="Phobius"/>
    </source>
</evidence>
<feature type="non-terminal residue" evidence="2">
    <location>
        <position position="1"/>
    </location>
</feature>
<keyword evidence="1" id="KW-0812">Transmembrane</keyword>
<feature type="non-terminal residue" evidence="2">
    <location>
        <position position="70"/>
    </location>
</feature>
<accession>A0A6L9QSY7</accession>